<protein>
    <recommendedName>
        <fullName evidence="2">histidine kinase</fullName>
        <ecNumber evidence="2">2.7.13.3</ecNumber>
    </recommendedName>
</protein>
<organism evidence="12 13">
    <name type="scientific">Flexivirga caeni</name>
    <dbReference type="NCBI Taxonomy" id="2294115"/>
    <lineage>
        <taxon>Bacteria</taxon>
        <taxon>Bacillati</taxon>
        <taxon>Actinomycetota</taxon>
        <taxon>Actinomycetes</taxon>
        <taxon>Micrococcales</taxon>
        <taxon>Dermacoccaceae</taxon>
        <taxon>Flexivirga</taxon>
    </lineage>
</organism>
<comment type="catalytic activity">
    <reaction evidence="1">
        <text>ATP + protein L-histidine = ADP + protein N-phospho-L-histidine.</text>
        <dbReference type="EC" id="2.7.13.3"/>
    </reaction>
</comment>
<dbReference type="GO" id="GO:0046983">
    <property type="term" value="F:protein dimerization activity"/>
    <property type="evidence" value="ECO:0007669"/>
    <property type="project" value="InterPro"/>
</dbReference>
<keyword evidence="7" id="KW-0067">ATP-binding</keyword>
<dbReference type="Gene3D" id="3.30.565.10">
    <property type="entry name" value="Histidine kinase-like ATPase, C-terminal domain"/>
    <property type="match status" value="1"/>
</dbReference>
<dbReference type="GO" id="GO:0005524">
    <property type="term" value="F:ATP binding"/>
    <property type="evidence" value="ECO:0007669"/>
    <property type="project" value="UniProtKB-KW"/>
</dbReference>
<evidence type="ECO:0000256" key="4">
    <source>
        <dbReference type="ARBA" id="ARBA00022679"/>
    </source>
</evidence>
<evidence type="ECO:0000256" key="3">
    <source>
        <dbReference type="ARBA" id="ARBA00022553"/>
    </source>
</evidence>
<evidence type="ECO:0000256" key="7">
    <source>
        <dbReference type="ARBA" id="ARBA00022840"/>
    </source>
</evidence>
<dbReference type="OrthoDB" id="5241249at2"/>
<evidence type="ECO:0000313" key="13">
    <source>
        <dbReference type="Proteomes" id="UP000271678"/>
    </source>
</evidence>
<keyword evidence="3" id="KW-0597">Phosphoprotein</keyword>
<dbReference type="GO" id="GO:0016020">
    <property type="term" value="C:membrane"/>
    <property type="evidence" value="ECO:0007669"/>
    <property type="project" value="InterPro"/>
</dbReference>
<accession>A0A3M9M5N0</accession>
<feature type="region of interest" description="Disordered" evidence="9">
    <location>
        <begin position="1"/>
        <end position="28"/>
    </location>
</feature>
<keyword evidence="8" id="KW-0902">Two-component regulatory system</keyword>
<dbReference type="CDD" id="cd16917">
    <property type="entry name" value="HATPase_UhpB-NarQ-NarX-like"/>
    <property type="match status" value="1"/>
</dbReference>
<dbReference type="SUPFAM" id="SSF55781">
    <property type="entry name" value="GAF domain-like"/>
    <property type="match status" value="1"/>
</dbReference>
<comment type="caution">
    <text evidence="12">The sequence shown here is derived from an EMBL/GenBank/DDBJ whole genome shotgun (WGS) entry which is preliminary data.</text>
</comment>
<evidence type="ECO:0000256" key="9">
    <source>
        <dbReference type="SAM" id="MobiDB-lite"/>
    </source>
</evidence>
<dbReference type="Gene3D" id="1.20.5.1930">
    <property type="match status" value="1"/>
</dbReference>
<keyword evidence="4" id="KW-0808">Transferase</keyword>
<name>A0A3M9M5N0_9MICO</name>
<gene>
    <name evidence="12" type="ORF">EFY87_15515</name>
</gene>
<dbReference type="InterPro" id="IPR011712">
    <property type="entry name" value="Sig_transdc_His_kin_sub3_dim/P"/>
</dbReference>
<dbReference type="NCBIfam" id="NF047786">
    <property type="entry name" value="his_kin_MadS"/>
    <property type="match status" value="1"/>
</dbReference>
<dbReference type="EC" id="2.7.13.3" evidence="2"/>
<keyword evidence="5" id="KW-0547">Nucleotide-binding</keyword>
<feature type="domain" description="Signal transduction histidine kinase subgroup 3 dimerisation and phosphoacceptor" evidence="11">
    <location>
        <begin position="254"/>
        <end position="321"/>
    </location>
</feature>
<dbReference type="InterPro" id="IPR003594">
    <property type="entry name" value="HATPase_dom"/>
</dbReference>
<evidence type="ECO:0000313" key="12">
    <source>
        <dbReference type="EMBL" id="RNI19838.1"/>
    </source>
</evidence>
<dbReference type="InterPro" id="IPR036890">
    <property type="entry name" value="HATPase_C_sf"/>
</dbReference>
<proteinExistence type="predicted"/>
<keyword evidence="6 12" id="KW-0418">Kinase</keyword>
<evidence type="ECO:0000259" key="11">
    <source>
        <dbReference type="Pfam" id="PF07730"/>
    </source>
</evidence>
<sequence>MTRAPSSPSPPDALGAPSGRSDDVPREPADEISRLTGVRTGKNSYYPAFVRSSTRMQRTVRAMDRISSVVVRTVEGPRGVLEEVVRAAAGHLEAPWGLLALGDDQLRGARPRFVVVGPGGRSPDDAARLPAYVMAELTAIRAGERAFGAVSTGWLRSPMNLEGRQIGVLSVRPGLGEDPEPEDLAVLRILANQASVSLHTSEQYQAGVTLHRRAQRLNRAAELQARDLAVRTAELQAAEKQLVAATQREIVGSERHRIARELHDSVTQYVLSAGMAVEVARGDAVDRSLDSMAEQLSRAKVFTQTAVEQLRTAIYALDQPPEEAAASLEELIGLVVAHHRPALDVRVVAEGAVSEIPAAASQDLARSVGESLFNVAAHARATRVNVRLRYRPEALTVSVSDDGSGDPTTLRRMLRLEQRSVGDGRHRGLVNMDDRLRSIGGTLAFRRSRLGGVRIVLRVPLPVQTRATSSAGAP</sequence>
<reference evidence="12 13" key="1">
    <citation type="submission" date="2018-11" db="EMBL/GenBank/DDBJ databases">
        <title>Draft genome of Simplicispira Flexivirga sp. BO-16.</title>
        <authorList>
            <person name="Im W.T."/>
        </authorList>
    </citation>
    <scope>NUCLEOTIDE SEQUENCE [LARGE SCALE GENOMIC DNA]</scope>
    <source>
        <strain evidence="12 13">BO-16</strain>
    </source>
</reference>
<evidence type="ECO:0000256" key="8">
    <source>
        <dbReference type="ARBA" id="ARBA00023012"/>
    </source>
</evidence>
<dbReference type="InterPro" id="IPR050482">
    <property type="entry name" value="Sensor_HK_TwoCompSys"/>
</dbReference>
<dbReference type="Pfam" id="PF07730">
    <property type="entry name" value="HisKA_3"/>
    <property type="match status" value="1"/>
</dbReference>
<dbReference type="InterPro" id="IPR029016">
    <property type="entry name" value="GAF-like_dom_sf"/>
</dbReference>
<dbReference type="Proteomes" id="UP000271678">
    <property type="component" value="Unassembled WGS sequence"/>
</dbReference>
<keyword evidence="13" id="KW-1185">Reference proteome</keyword>
<dbReference type="PANTHER" id="PTHR24421">
    <property type="entry name" value="NITRATE/NITRITE SENSOR PROTEIN NARX-RELATED"/>
    <property type="match status" value="1"/>
</dbReference>
<dbReference type="EMBL" id="RJJQ01000018">
    <property type="protein sequence ID" value="RNI19838.1"/>
    <property type="molecule type" value="Genomic_DNA"/>
</dbReference>
<evidence type="ECO:0000256" key="6">
    <source>
        <dbReference type="ARBA" id="ARBA00022777"/>
    </source>
</evidence>
<dbReference type="PANTHER" id="PTHR24421:SF10">
    <property type="entry name" value="NITRATE_NITRITE SENSOR PROTEIN NARQ"/>
    <property type="match status" value="1"/>
</dbReference>
<evidence type="ECO:0000256" key="5">
    <source>
        <dbReference type="ARBA" id="ARBA00022741"/>
    </source>
</evidence>
<evidence type="ECO:0000256" key="1">
    <source>
        <dbReference type="ARBA" id="ARBA00000085"/>
    </source>
</evidence>
<dbReference type="AlphaFoldDB" id="A0A3M9M5N0"/>
<dbReference type="Gene3D" id="3.30.450.40">
    <property type="match status" value="1"/>
</dbReference>
<dbReference type="Pfam" id="PF02518">
    <property type="entry name" value="HATPase_c"/>
    <property type="match status" value="1"/>
</dbReference>
<dbReference type="SUPFAM" id="SSF55874">
    <property type="entry name" value="ATPase domain of HSP90 chaperone/DNA topoisomerase II/histidine kinase"/>
    <property type="match status" value="1"/>
</dbReference>
<evidence type="ECO:0000259" key="10">
    <source>
        <dbReference type="Pfam" id="PF02518"/>
    </source>
</evidence>
<evidence type="ECO:0000256" key="2">
    <source>
        <dbReference type="ARBA" id="ARBA00012438"/>
    </source>
</evidence>
<dbReference type="GO" id="GO:0000155">
    <property type="term" value="F:phosphorelay sensor kinase activity"/>
    <property type="evidence" value="ECO:0007669"/>
    <property type="project" value="InterPro"/>
</dbReference>
<feature type="domain" description="Histidine kinase/HSP90-like ATPase" evidence="10">
    <location>
        <begin position="362"/>
        <end position="462"/>
    </location>
</feature>